<dbReference type="RefSeq" id="WP_018582211.1">
    <property type="nucleotide sequence ID" value="NZ_LDYD01000007.1"/>
</dbReference>
<reference evidence="2 3" key="1">
    <citation type="submission" date="2018-06" db="EMBL/GenBank/DDBJ databases">
        <authorList>
            <consortium name="Pathogen Informatics"/>
            <person name="Doyle S."/>
        </authorList>
    </citation>
    <scope>NUCLEOTIDE SEQUENCE [LARGE SCALE GENOMIC DNA]</scope>
    <source>
        <strain evidence="2 3">NCTC11862</strain>
    </source>
</reference>
<sequence>MARDINDIERDIQHTREKLASTLDELANRTKPQNIVDDAKAQATDKLNDPTVQKVLIGVGVAVVGLIGLAVANNRKKKNELKELQRILAGK</sequence>
<evidence type="ECO:0000256" key="1">
    <source>
        <dbReference type="SAM" id="Phobius"/>
    </source>
</evidence>
<keyword evidence="3" id="KW-1185">Reference proteome</keyword>
<dbReference type="InterPro" id="IPR022062">
    <property type="entry name" value="DUF3618"/>
</dbReference>
<name>A0A376CM04_9CORY</name>
<dbReference type="EMBL" id="UFXQ01000001">
    <property type="protein sequence ID" value="STC68708.1"/>
    <property type="molecule type" value="Genomic_DNA"/>
</dbReference>
<gene>
    <name evidence="2" type="ORF">NCTC11862_00473</name>
</gene>
<organism evidence="2 3">
    <name type="scientific">Corynebacterium pilosum</name>
    <dbReference type="NCBI Taxonomy" id="35756"/>
    <lineage>
        <taxon>Bacteria</taxon>
        <taxon>Bacillati</taxon>
        <taxon>Actinomycetota</taxon>
        <taxon>Actinomycetes</taxon>
        <taxon>Mycobacteriales</taxon>
        <taxon>Corynebacteriaceae</taxon>
        <taxon>Corynebacterium</taxon>
    </lineage>
</organism>
<accession>A0A376CM04</accession>
<dbReference type="STRING" id="35756.GCA_001044155_01787"/>
<dbReference type="Proteomes" id="UP000254467">
    <property type="component" value="Unassembled WGS sequence"/>
</dbReference>
<keyword evidence="1" id="KW-0812">Transmembrane</keyword>
<dbReference type="OrthoDB" id="5196933at2"/>
<protein>
    <submittedName>
        <fullName evidence="2">Protein of uncharacterized function (DUF3618)</fullName>
    </submittedName>
</protein>
<dbReference type="Pfam" id="PF12277">
    <property type="entry name" value="DUF3618"/>
    <property type="match status" value="1"/>
</dbReference>
<keyword evidence="1" id="KW-0472">Membrane</keyword>
<feature type="transmembrane region" description="Helical" evidence="1">
    <location>
        <begin position="55"/>
        <end position="72"/>
    </location>
</feature>
<dbReference type="AlphaFoldDB" id="A0A376CM04"/>
<evidence type="ECO:0000313" key="3">
    <source>
        <dbReference type="Proteomes" id="UP000254467"/>
    </source>
</evidence>
<keyword evidence="1" id="KW-1133">Transmembrane helix</keyword>
<evidence type="ECO:0000313" key="2">
    <source>
        <dbReference type="EMBL" id="STC68708.1"/>
    </source>
</evidence>
<proteinExistence type="predicted"/>